<protein>
    <recommendedName>
        <fullName evidence="4">Phage holin family protein</fullName>
    </recommendedName>
</protein>
<reference evidence="2" key="1">
    <citation type="submission" date="2023-10" db="EMBL/GenBank/DDBJ databases">
        <authorList>
            <consortium name="Clinical and Environmental Microbiology Branch: Whole genome sequencing antimicrobial resistance pathogens in the healthcare setting"/>
        </authorList>
    </citation>
    <scope>NUCLEOTIDE SEQUENCE</scope>
    <source>
        <strain evidence="2">2020QW-00022</strain>
    </source>
</reference>
<dbReference type="EMBL" id="ABEXCJ050000001">
    <property type="protein sequence ID" value="EMR4588063.1"/>
    <property type="molecule type" value="Genomic_DNA"/>
</dbReference>
<feature type="transmembrane region" description="Helical" evidence="1">
    <location>
        <begin position="63"/>
        <end position="80"/>
    </location>
</feature>
<evidence type="ECO:0000313" key="2">
    <source>
        <dbReference type="EMBL" id="ELR5215876.1"/>
    </source>
</evidence>
<name>A0AAD2VPL2_PRORE</name>
<evidence type="ECO:0000313" key="3">
    <source>
        <dbReference type="EMBL" id="EMR4588063.1"/>
    </source>
</evidence>
<dbReference type="EMBL" id="ABEXCJ040000001">
    <property type="protein sequence ID" value="ELR5215876.1"/>
    <property type="molecule type" value="Genomic_DNA"/>
</dbReference>
<accession>A0AAD2VPL2</accession>
<keyword evidence="1" id="KW-0812">Transmembrane</keyword>
<evidence type="ECO:0000256" key="1">
    <source>
        <dbReference type="SAM" id="Phobius"/>
    </source>
</evidence>
<organism evidence="2">
    <name type="scientific">Providencia rettgeri</name>
    <dbReference type="NCBI Taxonomy" id="587"/>
    <lineage>
        <taxon>Bacteria</taxon>
        <taxon>Pseudomonadati</taxon>
        <taxon>Pseudomonadota</taxon>
        <taxon>Gammaproteobacteria</taxon>
        <taxon>Enterobacterales</taxon>
        <taxon>Morganellaceae</taxon>
        <taxon>Providencia</taxon>
    </lineage>
</organism>
<feature type="transmembrane region" description="Helical" evidence="1">
    <location>
        <begin position="6"/>
        <end position="27"/>
    </location>
</feature>
<sequence length="100" mass="11673">MSYQEIINYTNVVVLILMAIRVFLCNYARHRDSFIGMVLIWLCIWQSYQLIKPNDFDTSLSNLLGDVFICVLVFAAKGNIMQVFKKVKNEQLQIQPAKRK</sequence>
<keyword evidence="1" id="KW-0472">Membrane</keyword>
<evidence type="ECO:0008006" key="4">
    <source>
        <dbReference type="Google" id="ProtNLM"/>
    </source>
</evidence>
<dbReference type="AlphaFoldDB" id="A0AAD2VPL2"/>
<comment type="caution">
    <text evidence="2">The sequence shown here is derived from an EMBL/GenBank/DDBJ whole genome shotgun (WGS) entry which is preliminary data.</text>
</comment>
<proteinExistence type="predicted"/>
<keyword evidence="1" id="KW-1133">Transmembrane helix</keyword>
<feature type="transmembrane region" description="Helical" evidence="1">
    <location>
        <begin position="34"/>
        <end position="51"/>
    </location>
</feature>
<gene>
    <name evidence="3" type="ORF">M0K77_000313</name>
    <name evidence="2" type="ORF">M0K77_RS01565</name>
</gene>
<dbReference type="RefSeq" id="WP_164565142.1">
    <property type="nucleotide sequence ID" value="NZ_AP022373.1"/>
</dbReference>